<dbReference type="PANTHER" id="PTHR10088:SF4">
    <property type="entry name" value="GLUCOKINASE REGULATORY PROTEIN"/>
    <property type="match status" value="1"/>
</dbReference>
<comment type="function">
    <text evidence="12">Specifically catalyzes the cleavage of the D-lactyl ether substituent of MurNAc 6-phosphate, producing GlcNAc 6-phosphate and D-lactate.</text>
</comment>
<dbReference type="FunFam" id="1.10.8.1080:FF:000001">
    <property type="entry name" value="N-acetylmuramic acid 6-phosphate etherase"/>
    <property type="match status" value="1"/>
</dbReference>
<dbReference type="GO" id="GO:0097367">
    <property type="term" value="F:carbohydrate derivative binding"/>
    <property type="evidence" value="ECO:0007669"/>
    <property type="project" value="InterPro"/>
</dbReference>
<keyword evidence="3 12" id="KW-0119">Carbohydrate metabolism</keyword>
<dbReference type="InterPro" id="IPR040190">
    <property type="entry name" value="MURQ/GCKR"/>
</dbReference>
<sequence>MITLEGMSTETRNPNTMHLDEMSIHEILTIMNEEDQKVPLAIRKVLPQIEQAVTVIDQAFKKGGRLIYIGAGTSGRLGVLDAAECVPTFGTSPEMVQGLIAGGQKAMMFAVEGAEDSQEMAQADLTAIDLSADDVVVGIAASGRTPYVIGGLNYANQVGAHTVSIACNADSEIGKVAKIVIEAVPGPEVLTGSTRLKAGTVQKLILNMLSTVSMVKQGKVYQNLMVDVQATNEKLVRRSQKIVCEATGVSLEVAKQTLTESKGDVKTAILMIILEVDFETATTLLEKSEGHIREAIRLNNTNGGNENGKKC</sequence>
<comment type="subunit">
    <text evidence="1 12">Homodimer.</text>
</comment>
<reference evidence="15" key="1">
    <citation type="submission" date="2017-02" db="EMBL/GenBank/DDBJ databases">
        <authorList>
            <person name="Varghese N."/>
            <person name="Submissions S."/>
        </authorList>
    </citation>
    <scope>NUCLEOTIDE SEQUENCE [LARGE SCALE GENOMIC DNA]</scope>
    <source>
        <strain evidence="15">DSM 15739</strain>
    </source>
</reference>
<dbReference type="GO" id="GO:0009254">
    <property type="term" value="P:peptidoglycan turnover"/>
    <property type="evidence" value="ECO:0007669"/>
    <property type="project" value="TreeGrafter"/>
</dbReference>
<evidence type="ECO:0000313" key="14">
    <source>
        <dbReference type="EMBL" id="SJZ71214.1"/>
    </source>
</evidence>
<comment type="similarity">
    <text evidence="7 12">Belongs to the GCKR-like family. MurNAc-6-P etherase subfamily.</text>
</comment>
<keyword evidence="15" id="KW-1185">Reference proteome</keyword>
<dbReference type="UniPathway" id="UPA00342"/>
<dbReference type="FunFam" id="3.40.50.10490:FF:000014">
    <property type="entry name" value="N-acetylmuramic acid 6-phosphate etherase"/>
    <property type="match status" value="1"/>
</dbReference>
<dbReference type="CDD" id="cd05007">
    <property type="entry name" value="SIS_Etherase"/>
    <property type="match status" value="1"/>
</dbReference>
<evidence type="ECO:0000256" key="11">
    <source>
        <dbReference type="ARBA" id="ARBA00084049"/>
    </source>
</evidence>
<feature type="domain" description="SIS" evidence="13">
    <location>
        <begin position="56"/>
        <end position="219"/>
    </location>
</feature>
<dbReference type="Proteomes" id="UP000189941">
    <property type="component" value="Unassembled WGS sequence"/>
</dbReference>
<dbReference type="PROSITE" id="PS01272">
    <property type="entry name" value="GCKR"/>
    <property type="match status" value="1"/>
</dbReference>
<proteinExistence type="inferred from homology"/>
<dbReference type="InterPro" id="IPR001347">
    <property type="entry name" value="SIS_dom"/>
</dbReference>
<dbReference type="GO" id="GO:0046348">
    <property type="term" value="P:amino sugar catabolic process"/>
    <property type="evidence" value="ECO:0007669"/>
    <property type="project" value="InterPro"/>
</dbReference>
<evidence type="ECO:0000259" key="13">
    <source>
        <dbReference type="PROSITE" id="PS51464"/>
    </source>
</evidence>
<evidence type="ECO:0000256" key="7">
    <source>
        <dbReference type="ARBA" id="ARBA00061234"/>
    </source>
</evidence>
<dbReference type="EMBL" id="FUWO01000014">
    <property type="protein sequence ID" value="SJZ71214.1"/>
    <property type="molecule type" value="Genomic_DNA"/>
</dbReference>
<dbReference type="InterPro" id="IPR046348">
    <property type="entry name" value="SIS_dom_sf"/>
</dbReference>
<dbReference type="PANTHER" id="PTHR10088">
    <property type="entry name" value="GLUCOKINASE REGULATORY PROTEIN"/>
    <property type="match status" value="1"/>
</dbReference>
<evidence type="ECO:0000256" key="3">
    <source>
        <dbReference type="ARBA" id="ARBA00023277"/>
    </source>
</evidence>
<dbReference type="NCBIfam" id="NF003915">
    <property type="entry name" value="PRK05441.1"/>
    <property type="match status" value="1"/>
</dbReference>
<feature type="active site" evidence="12">
    <location>
        <position position="115"/>
    </location>
</feature>
<dbReference type="HAMAP" id="MF_00068">
    <property type="entry name" value="MurQ"/>
    <property type="match status" value="1"/>
</dbReference>
<dbReference type="EC" id="4.2.1.126" evidence="8 12"/>
<evidence type="ECO:0000256" key="12">
    <source>
        <dbReference type="HAMAP-Rule" id="MF_00068"/>
    </source>
</evidence>
<comment type="miscellaneous">
    <text evidence="12">A lyase-type mechanism (elimination/hydration) is suggested for the cleavage of the lactyl ether bond of MurNAc 6-phosphate, with the formation of an alpha,beta-unsaturated aldehyde intermediate with (E)-stereochemistry, followed by the syn addition of water to give product.</text>
</comment>
<dbReference type="GO" id="GO:0097173">
    <property type="term" value="P:N-acetylmuramic acid catabolic process"/>
    <property type="evidence" value="ECO:0007669"/>
    <property type="project" value="UniProtKB-UniPathway"/>
</dbReference>
<comment type="pathway">
    <text evidence="5">Amino-sugar metabolism; 1,6-anhydro-N-acetylmuramate degradation.</text>
</comment>
<evidence type="ECO:0000256" key="5">
    <source>
        <dbReference type="ARBA" id="ARBA00060595"/>
    </source>
</evidence>
<evidence type="ECO:0000256" key="1">
    <source>
        <dbReference type="ARBA" id="ARBA00011738"/>
    </source>
</evidence>
<dbReference type="SUPFAM" id="SSF53697">
    <property type="entry name" value="SIS domain"/>
    <property type="match status" value="1"/>
</dbReference>
<dbReference type="NCBIfam" id="TIGR00274">
    <property type="entry name" value="N-acetylmuramic acid 6-phosphate etherase"/>
    <property type="match status" value="1"/>
</dbReference>
<dbReference type="AlphaFoldDB" id="A0A1T4MWJ1"/>
<evidence type="ECO:0000313" key="15">
    <source>
        <dbReference type="Proteomes" id="UP000189941"/>
    </source>
</evidence>
<evidence type="ECO:0000256" key="8">
    <source>
        <dbReference type="ARBA" id="ARBA00067056"/>
    </source>
</evidence>
<comment type="pathway">
    <text evidence="12">Amino-sugar metabolism; N-acetylmuramate degradation.</text>
</comment>
<dbReference type="GO" id="GO:0016803">
    <property type="term" value="F:ether hydrolase activity"/>
    <property type="evidence" value="ECO:0007669"/>
    <property type="project" value="TreeGrafter"/>
</dbReference>
<feature type="active site" description="Proton donor" evidence="12">
    <location>
        <position position="84"/>
    </location>
</feature>
<dbReference type="Gene3D" id="3.40.50.10490">
    <property type="entry name" value="Glucose-6-phosphate isomerase like protein, domain 1"/>
    <property type="match status" value="1"/>
</dbReference>
<comment type="pathway">
    <text evidence="6">Cell wall biogenesis.</text>
</comment>
<dbReference type="InterPro" id="IPR005488">
    <property type="entry name" value="Etherase_MurQ"/>
</dbReference>
<dbReference type="GO" id="GO:0016835">
    <property type="term" value="F:carbon-oxygen lyase activity"/>
    <property type="evidence" value="ECO:0007669"/>
    <property type="project" value="UniProtKB-UniRule"/>
</dbReference>
<evidence type="ECO:0000256" key="6">
    <source>
        <dbReference type="ARBA" id="ARBA00060672"/>
    </source>
</evidence>
<accession>A0A1T4MWJ1</accession>
<evidence type="ECO:0000256" key="10">
    <source>
        <dbReference type="ARBA" id="ARBA00077905"/>
    </source>
</evidence>
<dbReference type="InterPro" id="IPR005486">
    <property type="entry name" value="Glucokinase_regulatory_CS"/>
</dbReference>
<dbReference type="Gene3D" id="1.10.8.1080">
    <property type="match status" value="1"/>
</dbReference>
<dbReference type="PROSITE" id="PS51464">
    <property type="entry name" value="SIS"/>
    <property type="match status" value="1"/>
</dbReference>
<evidence type="ECO:0000256" key="9">
    <source>
        <dbReference type="ARBA" id="ARBA00070061"/>
    </source>
</evidence>
<name>A0A1T4MWJ1_9LACT</name>
<dbReference type="Pfam" id="PF22645">
    <property type="entry name" value="GKRP_SIS_N"/>
    <property type="match status" value="1"/>
</dbReference>
<comment type="catalytic activity">
    <reaction evidence="4 12">
        <text>N-acetyl-D-muramate 6-phosphate + H2O = N-acetyl-D-glucosamine 6-phosphate + (R)-lactate</text>
        <dbReference type="Rhea" id="RHEA:26410"/>
        <dbReference type="ChEBI" id="CHEBI:15377"/>
        <dbReference type="ChEBI" id="CHEBI:16004"/>
        <dbReference type="ChEBI" id="CHEBI:57513"/>
        <dbReference type="ChEBI" id="CHEBI:58722"/>
        <dbReference type="EC" id="4.2.1.126"/>
    </reaction>
</comment>
<evidence type="ECO:0000256" key="2">
    <source>
        <dbReference type="ARBA" id="ARBA00023239"/>
    </source>
</evidence>
<gene>
    <name evidence="12" type="primary">murQ</name>
    <name evidence="14" type="ORF">SAMN02746011_01574</name>
</gene>
<keyword evidence="2 12" id="KW-0456">Lyase</keyword>
<dbReference type="NCBIfam" id="NF009222">
    <property type="entry name" value="PRK12570.1"/>
    <property type="match status" value="1"/>
</dbReference>
<evidence type="ECO:0000256" key="4">
    <source>
        <dbReference type="ARBA" id="ARBA00051747"/>
    </source>
</evidence>
<organism evidence="14 15">
    <name type="scientific">Globicatella sulfidifaciens DSM 15739</name>
    <dbReference type="NCBI Taxonomy" id="1121925"/>
    <lineage>
        <taxon>Bacteria</taxon>
        <taxon>Bacillati</taxon>
        <taxon>Bacillota</taxon>
        <taxon>Bacilli</taxon>
        <taxon>Lactobacillales</taxon>
        <taxon>Aerococcaceae</taxon>
        <taxon>Globicatella</taxon>
    </lineage>
</organism>
<dbReference type="STRING" id="1121925.SAMN02746011_01574"/>
<protein>
    <recommendedName>
        <fullName evidence="9 12">N-acetylmuramic acid 6-phosphate etherase</fullName>
        <shortName evidence="12">MurNAc-6-P etherase</shortName>
        <ecNumber evidence="8 12">4.2.1.126</ecNumber>
    </recommendedName>
    <alternativeName>
        <fullName evidence="11 12">N-acetylmuramic acid 6-phosphate hydrolase</fullName>
    </alternativeName>
    <alternativeName>
        <fullName evidence="10 12">N-acetylmuramic acid 6-phosphate lyase</fullName>
    </alternativeName>
</protein>